<dbReference type="SUPFAM" id="SSF49899">
    <property type="entry name" value="Concanavalin A-like lectins/glucanases"/>
    <property type="match status" value="1"/>
</dbReference>
<organism evidence="3 4">
    <name type="scientific">Negadavirga shengliensis</name>
    <dbReference type="NCBI Taxonomy" id="1389218"/>
    <lineage>
        <taxon>Bacteria</taxon>
        <taxon>Pseudomonadati</taxon>
        <taxon>Bacteroidota</taxon>
        <taxon>Cytophagia</taxon>
        <taxon>Cytophagales</taxon>
        <taxon>Cyclobacteriaceae</taxon>
        <taxon>Negadavirga</taxon>
    </lineage>
</organism>
<accession>A0ABV9T6T6</accession>
<dbReference type="Proteomes" id="UP001595818">
    <property type="component" value="Unassembled WGS sequence"/>
</dbReference>
<dbReference type="CDD" id="cd08023">
    <property type="entry name" value="GH16_laminarinase_like"/>
    <property type="match status" value="1"/>
</dbReference>
<dbReference type="PANTHER" id="PTHR10963">
    <property type="entry name" value="GLYCOSYL HYDROLASE-RELATED"/>
    <property type="match status" value="1"/>
</dbReference>
<dbReference type="PANTHER" id="PTHR10963:SF55">
    <property type="entry name" value="GLYCOSIDE HYDROLASE FAMILY 16 PROTEIN"/>
    <property type="match status" value="1"/>
</dbReference>
<dbReference type="InterPro" id="IPR013320">
    <property type="entry name" value="ConA-like_dom_sf"/>
</dbReference>
<feature type="domain" description="GH16" evidence="2">
    <location>
        <begin position="39"/>
        <end position="268"/>
    </location>
</feature>
<sequence length="268" mass="30611">MGIHLMLINFFIASIAVLSQSDETLEFKKQMELVWSDEFDYEGLPDSTKWSFDIQGNEWNWGNNELQWYTDSKVENAVVSDGTLKITARKEKTGNKEYSSARLRTLGKGDFKYGFFEVKAKLPKGNGTWPAIWMLPSAPGKDWPSGGEIDIMEHVGFKPDTVFATVHTKAHNHIIGTQVGEDFLLPEATTDFNVYALYWDEEQIKAYVNGVRYFKYEKNGQGPDVWPFDTEFHLLLNLAIGGGLGGKKGVDDRLFPHIYEIEYVRIYQ</sequence>
<dbReference type="InterPro" id="IPR000757">
    <property type="entry name" value="Beta-glucanase-like"/>
</dbReference>
<dbReference type="RefSeq" id="WP_377068029.1">
    <property type="nucleotide sequence ID" value="NZ_JBHSJJ010000017.1"/>
</dbReference>
<evidence type="ECO:0000313" key="4">
    <source>
        <dbReference type="Proteomes" id="UP001595818"/>
    </source>
</evidence>
<gene>
    <name evidence="3" type="ORF">ACFPFU_21580</name>
</gene>
<proteinExistence type="inferred from homology"/>
<comment type="similarity">
    <text evidence="1">Belongs to the glycosyl hydrolase 16 family.</text>
</comment>
<reference evidence="4" key="1">
    <citation type="journal article" date="2019" name="Int. J. Syst. Evol. Microbiol.">
        <title>The Global Catalogue of Microorganisms (GCM) 10K type strain sequencing project: providing services to taxonomists for standard genome sequencing and annotation.</title>
        <authorList>
            <consortium name="The Broad Institute Genomics Platform"/>
            <consortium name="The Broad Institute Genome Sequencing Center for Infectious Disease"/>
            <person name="Wu L."/>
            <person name="Ma J."/>
        </authorList>
    </citation>
    <scope>NUCLEOTIDE SEQUENCE [LARGE SCALE GENOMIC DNA]</scope>
    <source>
        <strain evidence="4">CGMCC 4.7466</strain>
    </source>
</reference>
<evidence type="ECO:0000259" key="2">
    <source>
        <dbReference type="PROSITE" id="PS51762"/>
    </source>
</evidence>
<protein>
    <submittedName>
        <fullName evidence="3">Family 16 glycosylhydrolase</fullName>
    </submittedName>
</protein>
<evidence type="ECO:0000313" key="3">
    <source>
        <dbReference type="EMBL" id="MFC4874309.1"/>
    </source>
</evidence>
<dbReference type="EMBL" id="JBHSJJ010000017">
    <property type="protein sequence ID" value="MFC4874309.1"/>
    <property type="molecule type" value="Genomic_DNA"/>
</dbReference>
<dbReference type="PROSITE" id="PS51762">
    <property type="entry name" value="GH16_2"/>
    <property type="match status" value="1"/>
</dbReference>
<dbReference type="InterPro" id="IPR050546">
    <property type="entry name" value="Glycosyl_Hydrlase_16"/>
</dbReference>
<comment type="caution">
    <text evidence="3">The sequence shown here is derived from an EMBL/GenBank/DDBJ whole genome shotgun (WGS) entry which is preliminary data.</text>
</comment>
<keyword evidence="4" id="KW-1185">Reference proteome</keyword>
<dbReference type="Pfam" id="PF00722">
    <property type="entry name" value="Glyco_hydro_16"/>
    <property type="match status" value="1"/>
</dbReference>
<evidence type="ECO:0000256" key="1">
    <source>
        <dbReference type="ARBA" id="ARBA00006865"/>
    </source>
</evidence>
<dbReference type="Gene3D" id="2.60.120.200">
    <property type="match status" value="1"/>
</dbReference>
<name>A0ABV9T6T6_9BACT</name>